<evidence type="ECO:0000313" key="2">
    <source>
        <dbReference type="EMBL" id="XAU14339.1"/>
    </source>
</evidence>
<dbReference type="Proteomes" id="UP001447842">
    <property type="component" value="Chromosome"/>
</dbReference>
<organism evidence="2 3">
    <name type="scientific">Sulfurimonas diazotrophicus</name>
    <dbReference type="NCBI Taxonomy" id="3131939"/>
    <lineage>
        <taxon>Bacteria</taxon>
        <taxon>Pseudomonadati</taxon>
        <taxon>Campylobacterota</taxon>
        <taxon>Epsilonproteobacteria</taxon>
        <taxon>Campylobacterales</taxon>
        <taxon>Sulfurimonadaceae</taxon>
        <taxon>Sulfurimonas</taxon>
    </lineage>
</organism>
<keyword evidence="3" id="KW-1185">Reference proteome</keyword>
<proteinExistence type="predicted"/>
<evidence type="ECO:0000313" key="3">
    <source>
        <dbReference type="Proteomes" id="UP001447842"/>
    </source>
</evidence>
<dbReference type="RefSeq" id="WP_345972078.1">
    <property type="nucleotide sequence ID" value="NZ_CP147920.1"/>
</dbReference>
<name>A0ABZ3H9N8_9BACT</name>
<dbReference type="Pfam" id="PF02464">
    <property type="entry name" value="CinA"/>
    <property type="match status" value="1"/>
</dbReference>
<protein>
    <submittedName>
        <fullName evidence="2">CinA family protein</fullName>
    </submittedName>
</protein>
<feature type="domain" description="CinA C-terminal" evidence="1">
    <location>
        <begin position="208"/>
        <end position="353"/>
    </location>
</feature>
<reference evidence="2 3" key="1">
    <citation type="submission" date="2024-03" db="EMBL/GenBank/DDBJ databases">
        <title>Sulfurimonas sp. HSL3-1.</title>
        <authorList>
            <person name="Wang S."/>
        </authorList>
    </citation>
    <scope>NUCLEOTIDE SEQUENCE [LARGE SCALE GENOMIC DNA]</scope>
    <source>
        <strain evidence="2 3">HSL3-1</strain>
    </source>
</reference>
<accession>A0ABZ3H9N8</accession>
<gene>
    <name evidence="2" type="ORF">WCY31_08725</name>
</gene>
<dbReference type="InterPro" id="IPR008136">
    <property type="entry name" value="CinA_C"/>
</dbReference>
<evidence type="ECO:0000259" key="1">
    <source>
        <dbReference type="Pfam" id="PF02464"/>
    </source>
</evidence>
<sequence>MKYSLFLIGDGLIENQPMCRYIDRHFARFGITPEKRFLFREPQRFFPERAGDTEKAETCFILCDPSLAPLVAREIATLTGDTLIIRDEYLVPSRSSSMAPTYYHLNDGTLHLHVMQVESGGELPAPELTLPPSESAVVHLFESDETALMPVLKQIAESYRVDYALTAPIPGWLQCRLEAERFGDVDGALQHLLTRFPSAVASDNIALWLIEVLQDAGKTVTFAESCTGGLLSYYLTKESGASGVFEGGLITYSNRLKSEWIAVENATLEAHGAVSREVVEEMSAGALEVSGADYAIAVSGVAGPTGGTPQKPVGTVQVAVRSNEAVTTARLQLCGDRNYIQEQTVLYAVKMLMLLDKKTFFKIY</sequence>
<dbReference type="InterPro" id="IPR036653">
    <property type="entry name" value="CinA-like_C"/>
</dbReference>
<dbReference type="Gene3D" id="3.90.950.20">
    <property type="entry name" value="CinA-like"/>
    <property type="match status" value="1"/>
</dbReference>
<dbReference type="EMBL" id="CP147920">
    <property type="protein sequence ID" value="XAU14339.1"/>
    <property type="molecule type" value="Genomic_DNA"/>
</dbReference>
<dbReference type="NCBIfam" id="TIGR00199">
    <property type="entry name" value="PncC_domain"/>
    <property type="match status" value="1"/>
</dbReference>
<dbReference type="SUPFAM" id="SSF142433">
    <property type="entry name" value="CinA-like"/>
    <property type="match status" value="1"/>
</dbReference>